<comment type="caution">
    <text evidence="1">The sequence shown here is derived from an EMBL/GenBank/DDBJ whole genome shotgun (WGS) entry which is preliminary data.</text>
</comment>
<dbReference type="EMBL" id="JBGBPQ010000019">
    <property type="protein sequence ID" value="KAL1505084.1"/>
    <property type="molecule type" value="Genomic_DNA"/>
</dbReference>
<protein>
    <submittedName>
        <fullName evidence="1">Uncharacterized protein</fullName>
    </submittedName>
</protein>
<dbReference type="AlphaFoldDB" id="A0AB34ITI2"/>
<evidence type="ECO:0000313" key="1">
    <source>
        <dbReference type="EMBL" id="KAL1505084.1"/>
    </source>
</evidence>
<gene>
    <name evidence="1" type="ORF">AB1Y20_008843</name>
</gene>
<keyword evidence="2" id="KW-1185">Reference proteome</keyword>
<evidence type="ECO:0000313" key="2">
    <source>
        <dbReference type="Proteomes" id="UP001515480"/>
    </source>
</evidence>
<name>A0AB34ITI2_PRYPA</name>
<accession>A0AB34ITI2</accession>
<sequence>MGPGEAYLLPASLLRRVAPPGAPGGACPPSLCATESASDVRLRDLPDRGFECLLAGGMLLITQVERRPSAGHTLVFIYSLIGLLGCGKELATRCLGSRYNKQVPGN</sequence>
<dbReference type="Proteomes" id="UP001515480">
    <property type="component" value="Unassembled WGS sequence"/>
</dbReference>
<reference evidence="1 2" key="1">
    <citation type="journal article" date="2024" name="Science">
        <title>Giant polyketide synthase enzymes in the biosynthesis of giant marine polyether toxins.</title>
        <authorList>
            <person name="Fallon T.R."/>
            <person name="Shende V.V."/>
            <person name="Wierzbicki I.H."/>
            <person name="Pendleton A.L."/>
            <person name="Watervoot N.F."/>
            <person name="Auber R.P."/>
            <person name="Gonzalez D.J."/>
            <person name="Wisecaver J.H."/>
            <person name="Moore B.S."/>
        </authorList>
    </citation>
    <scope>NUCLEOTIDE SEQUENCE [LARGE SCALE GENOMIC DNA]</scope>
    <source>
        <strain evidence="1 2">12B1</strain>
    </source>
</reference>
<proteinExistence type="predicted"/>
<organism evidence="1 2">
    <name type="scientific">Prymnesium parvum</name>
    <name type="common">Toxic golden alga</name>
    <dbReference type="NCBI Taxonomy" id="97485"/>
    <lineage>
        <taxon>Eukaryota</taxon>
        <taxon>Haptista</taxon>
        <taxon>Haptophyta</taxon>
        <taxon>Prymnesiophyceae</taxon>
        <taxon>Prymnesiales</taxon>
        <taxon>Prymnesiaceae</taxon>
        <taxon>Prymnesium</taxon>
    </lineage>
</organism>